<feature type="non-terminal residue" evidence="14">
    <location>
        <position position="391"/>
    </location>
</feature>
<dbReference type="EMBL" id="CAJVCH010118822">
    <property type="protein sequence ID" value="CAG7725209.1"/>
    <property type="molecule type" value="Genomic_DNA"/>
</dbReference>
<dbReference type="GO" id="GO:0003697">
    <property type="term" value="F:single-stranded DNA binding"/>
    <property type="evidence" value="ECO:0007669"/>
    <property type="project" value="TreeGrafter"/>
</dbReference>
<evidence type="ECO:0000259" key="12">
    <source>
        <dbReference type="Pfam" id="PF17207"/>
    </source>
</evidence>
<keyword evidence="8" id="KW-0067">ATP-binding</keyword>
<dbReference type="Pfam" id="PF17207">
    <property type="entry name" value="MCM_OB"/>
    <property type="match status" value="1"/>
</dbReference>
<dbReference type="GO" id="GO:0017116">
    <property type="term" value="F:single-stranded DNA helicase activity"/>
    <property type="evidence" value="ECO:0007669"/>
    <property type="project" value="TreeGrafter"/>
</dbReference>
<dbReference type="InterPro" id="IPR033762">
    <property type="entry name" value="MCM_OB"/>
</dbReference>
<dbReference type="GO" id="GO:0016787">
    <property type="term" value="F:hydrolase activity"/>
    <property type="evidence" value="ECO:0007669"/>
    <property type="project" value="UniProtKB-KW"/>
</dbReference>
<feature type="region of interest" description="Disordered" evidence="11">
    <location>
        <begin position="1"/>
        <end position="113"/>
    </location>
</feature>
<protein>
    <recommendedName>
        <fullName evidence="3">DNA helicase</fullName>
        <ecNumber evidence="3">3.6.4.12</ecNumber>
    </recommendedName>
</protein>
<evidence type="ECO:0000313" key="15">
    <source>
        <dbReference type="Proteomes" id="UP000708208"/>
    </source>
</evidence>
<feature type="compositionally biased region" description="Basic and acidic residues" evidence="11">
    <location>
        <begin position="99"/>
        <end position="113"/>
    </location>
</feature>
<dbReference type="GO" id="GO:0006260">
    <property type="term" value="P:DNA replication"/>
    <property type="evidence" value="ECO:0007669"/>
    <property type="project" value="UniProtKB-KW"/>
</dbReference>
<dbReference type="GO" id="GO:0005634">
    <property type="term" value="C:nucleus"/>
    <property type="evidence" value="ECO:0007669"/>
    <property type="project" value="UniProtKB-SubCell"/>
</dbReference>
<evidence type="ECO:0000256" key="5">
    <source>
        <dbReference type="ARBA" id="ARBA00022741"/>
    </source>
</evidence>
<keyword evidence="6" id="KW-0378">Hydrolase</keyword>
<dbReference type="AlphaFoldDB" id="A0A8J2NYJ5"/>
<dbReference type="FunFam" id="2.20.28.10:FF:000003">
    <property type="entry name" value="DNA helicase"/>
    <property type="match status" value="1"/>
</dbReference>
<comment type="subcellular location">
    <subcellularLocation>
        <location evidence="1">Nucleus</location>
    </subcellularLocation>
</comment>
<keyword evidence="9" id="KW-0238">DNA-binding</keyword>
<evidence type="ECO:0000256" key="1">
    <source>
        <dbReference type="ARBA" id="ARBA00004123"/>
    </source>
</evidence>
<comment type="caution">
    <text evidence="14">The sequence shown here is derived from an EMBL/GenBank/DDBJ whole genome shotgun (WGS) entry which is preliminary data.</text>
</comment>
<keyword evidence="10" id="KW-0539">Nucleus</keyword>
<proteinExistence type="inferred from homology"/>
<organism evidence="14 15">
    <name type="scientific">Allacma fusca</name>
    <dbReference type="NCBI Taxonomy" id="39272"/>
    <lineage>
        <taxon>Eukaryota</taxon>
        <taxon>Metazoa</taxon>
        <taxon>Ecdysozoa</taxon>
        <taxon>Arthropoda</taxon>
        <taxon>Hexapoda</taxon>
        <taxon>Collembola</taxon>
        <taxon>Symphypleona</taxon>
        <taxon>Sminthuridae</taxon>
        <taxon>Allacma</taxon>
    </lineage>
</organism>
<evidence type="ECO:0000256" key="7">
    <source>
        <dbReference type="ARBA" id="ARBA00022806"/>
    </source>
</evidence>
<evidence type="ECO:0000256" key="8">
    <source>
        <dbReference type="ARBA" id="ARBA00022840"/>
    </source>
</evidence>
<dbReference type="OrthoDB" id="422555at2759"/>
<gene>
    <name evidence="14" type="ORF">AFUS01_LOCUS14179</name>
</gene>
<evidence type="ECO:0000256" key="2">
    <source>
        <dbReference type="ARBA" id="ARBA00008010"/>
    </source>
</evidence>
<keyword evidence="4" id="KW-0235">DNA replication</keyword>
<evidence type="ECO:0000256" key="4">
    <source>
        <dbReference type="ARBA" id="ARBA00022705"/>
    </source>
</evidence>
<evidence type="ECO:0000313" key="14">
    <source>
        <dbReference type="EMBL" id="CAG7725209.1"/>
    </source>
</evidence>
<dbReference type="Pfam" id="PF26065">
    <property type="entry name" value="MCM8_N"/>
    <property type="match status" value="1"/>
</dbReference>
<reference evidence="14" key="1">
    <citation type="submission" date="2021-06" db="EMBL/GenBank/DDBJ databases">
        <authorList>
            <person name="Hodson N. C."/>
            <person name="Mongue J. A."/>
            <person name="Jaron S. K."/>
        </authorList>
    </citation>
    <scope>NUCLEOTIDE SEQUENCE</scope>
</reference>
<dbReference type="PANTHER" id="PTHR11630:SF47">
    <property type="entry name" value="DNA HELICASE MCM8"/>
    <property type="match status" value="1"/>
</dbReference>
<keyword evidence="15" id="KW-1185">Reference proteome</keyword>
<keyword evidence="7" id="KW-0347">Helicase</keyword>
<evidence type="ECO:0000259" key="13">
    <source>
        <dbReference type="Pfam" id="PF26065"/>
    </source>
</evidence>
<feature type="domain" description="MCM OB" evidence="12">
    <location>
        <begin position="257"/>
        <end position="387"/>
    </location>
</feature>
<dbReference type="Proteomes" id="UP000708208">
    <property type="component" value="Unassembled WGS sequence"/>
</dbReference>
<feature type="domain" description="MCM8 N-terminal" evidence="13">
    <location>
        <begin position="159"/>
        <end position="248"/>
    </location>
</feature>
<accession>A0A8J2NYJ5</accession>
<comment type="similarity">
    <text evidence="2">Belongs to the MCM family.</text>
</comment>
<name>A0A8J2NYJ5_9HEXA</name>
<feature type="compositionally biased region" description="Low complexity" evidence="11">
    <location>
        <begin position="50"/>
        <end position="91"/>
    </location>
</feature>
<evidence type="ECO:0000256" key="9">
    <source>
        <dbReference type="ARBA" id="ARBA00023125"/>
    </source>
</evidence>
<evidence type="ECO:0000256" key="6">
    <source>
        <dbReference type="ARBA" id="ARBA00022801"/>
    </source>
</evidence>
<evidence type="ECO:0000256" key="10">
    <source>
        <dbReference type="ARBA" id="ARBA00023242"/>
    </source>
</evidence>
<dbReference type="EC" id="3.6.4.12" evidence="3"/>
<evidence type="ECO:0000256" key="11">
    <source>
        <dbReference type="SAM" id="MobiDB-lite"/>
    </source>
</evidence>
<dbReference type="InterPro" id="IPR031327">
    <property type="entry name" value="MCM"/>
</dbReference>
<keyword evidence="5" id="KW-0547">Nucleotide-binding</keyword>
<dbReference type="GO" id="GO:0005524">
    <property type="term" value="F:ATP binding"/>
    <property type="evidence" value="ECO:0007669"/>
    <property type="project" value="UniProtKB-KW"/>
</dbReference>
<dbReference type="InterPro" id="IPR058767">
    <property type="entry name" value="MCM8_N"/>
</dbReference>
<dbReference type="GO" id="GO:0042555">
    <property type="term" value="C:MCM complex"/>
    <property type="evidence" value="ECO:0007669"/>
    <property type="project" value="TreeGrafter"/>
</dbReference>
<evidence type="ECO:0000256" key="3">
    <source>
        <dbReference type="ARBA" id="ARBA00012551"/>
    </source>
</evidence>
<sequence length="391" mass="44123">MNEPGPSRQGTSRGHQSKGARGGQGGNGRARFFRGRWSYVRGRGRGRGGSNNDDNSGNENNDPGEAPNNQSSKRGRSGNSNRPRSGNPPRRGNSDSEDDHPRRQPEIDKVARDRWSRTYPGYELYFPTHPMIPDMQKKLDGVIEFLGRNYLKTEKEILGVEEKEFFDLILDDILKDERLMEIWPSFSADLDHGPRDILNLWGLSVHQIILDTVSKIDEKNSQLLTDVDGNPIPMDRSKINVPYIRVGIMKVDPVVPLKAIKASLLGKLITIRGAIVRTGTLRSLCIRQTFRCLQCKTIIVIDQPEGRFTSPQMCSDPDCNNKKLFQPMLSASTTKVIEYRRIRIQDVEHSHLEHGRIPRTIDCDLFYDLVNQCNAGDAITLCGIVKVSNYL</sequence>
<dbReference type="PANTHER" id="PTHR11630">
    <property type="entry name" value="DNA REPLICATION LICENSING FACTOR MCM FAMILY MEMBER"/>
    <property type="match status" value="1"/>
</dbReference>